<dbReference type="InterPro" id="IPR021401">
    <property type="entry name" value="DUF3040"/>
</dbReference>
<evidence type="ECO:0000313" key="2">
    <source>
        <dbReference type="Proteomes" id="UP001523216"/>
    </source>
</evidence>
<evidence type="ECO:0008006" key="3">
    <source>
        <dbReference type="Google" id="ProtNLM"/>
    </source>
</evidence>
<dbReference type="Pfam" id="PF11239">
    <property type="entry name" value="DUF3040"/>
    <property type="match status" value="1"/>
</dbReference>
<gene>
    <name evidence="1" type="ORF">LXN57_42535</name>
</gene>
<protein>
    <recommendedName>
        <fullName evidence="3">DUF3040 domain-containing protein</fullName>
    </recommendedName>
</protein>
<sequence>MLDPQEKAEFDGLVTFLRVADPKFCRRMDRLTRPRPLFYTSAAVALWLLAPLSIVFGGWTGVLFAAIFTGYGFRLYTKRNGNHPQPAWWVATRGRRAQPLDPA</sequence>
<comment type="caution">
    <text evidence="1">The sequence shown here is derived from an EMBL/GenBank/DDBJ whole genome shotgun (WGS) entry which is preliminary data.</text>
</comment>
<keyword evidence="2" id="KW-1185">Reference proteome</keyword>
<reference evidence="1 2" key="1">
    <citation type="submission" date="2022-06" db="EMBL/GenBank/DDBJ databases">
        <title>Actinoplanes abujensis sp. nov., isolated from Nigerian arid soil.</title>
        <authorList>
            <person name="Ding P."/>
        </authorList>
    </citation>
    <scope>NUCLEOTIDE SEQUENCE [LARGE SCALE GENOMIC DNA]</scope>
    <source>
        <strain evidence="2">TRM88002</strain>
    </source>
</reference>
<proteinExistence type="predicted"/>
<name>A0ABT0YDV2_9ACTN</name>
<organism evidence="1 2">
    <name type="scientific">Paractinoplanes hotanensis</name>
    <dbReference type="NCBI Taxonomy" id="2906497"/>
    <lineage>
        <taxon>Bacteria</taxon>
        <taxon>Bacillati</taxon>
        <taxon>Actinomycetota</taxon>
        <taxon>Actinomycetes</taxon>
        <taxon>Micromonosporales</taxon>
        <taxon>Micromonosporaceae</taxon>
        <taxon>Paractinoplanes</taxon>
    </lineage>
</organism>
<dbReference type="Proteomes" id="UP001523216">
    <property type="component" value="Unassembled WGS sequence"/>
</dbReference>
<evidence type="ECO:0000313" key="1">
    <source>
        <dbReference type="EMBL" id="MCM4084235.1"/>
    </source>
</evidence>
<dbReference type="RefSeq" id="WP_251803989.1">
    <property type="nucleotide sequence ID" value="NZ_JAMQOL010000073.1"/>
</dbReference>
<accession>A0ABT0YDV2</accession>
<dbReference type="EMBL" id="JAMQOL010000073">
    <property type="protein sequence ID" value="MCM4084235.1"/>
    <property type="molecule type" value="Genomic_DNA"/>
</dbReference>